<feature type="compositionally biased region" description="Polar residues" evidence="1">
    <location>
        <begin position="1"/>
        <end position="10"/>
    </location>
</feature>
<name>A0A2N9ALM0_METEX</name>
<protein>
    <submittedName>
        <fullName evidence="2">Uncharacterized protein</fullName>
    </submittedName>
</protein>
<dbReference type="EMBL" id="LT962688">
    <property type="protein sequence ID" value="SOR28235.1"/>
    <property type="molecule type" value="Genomic_DNA"/>
</dbReference>
<organism evidence="2 3">
    <name type="scientific">Methylorubrum extorquens</name>
    <name type="common">Methylobacterium dichloromethanicum</name>
    <name type="synonym">Methylobacterium extorquens</name>
    <dbReference type="NCBI Taxonomy" id="408"/>
    <lineage>
        <taxon>Bacteria</taxon>
        <taxon>Pseudomonadati</taxon>
        <taxon>Pseudomonadota</taxon>
        <taxon>Alphaproteobacteria</taxon>
        <taxon>Hyphomicrobiales</taxon>
        <taxon>Methylobacteriaceae</taxon>
        <taxon>Methylorubrum</taxon>
    </lineage>
</organism>
<proteinExistence type="predicted"/>
<dbReference type="AlphaFoldDB" id="A0A2N9ALM0"/>
<reference evidence="3" key="1">
    <citation type="submission" date="2017-10" db="EMBL/GenBank/DDBJ databases">
        <authorList>
            <person name="Regsiter A."/>
            <person name="William W."/>
        </authorList>
    </citation>
    <scope>NUCLEOTIDE SEQUENCE [LARGE SCALE GENOMIC DNA]</scope>
</reference>
<dbReference type="Proteomes" id="UP000233769">
    <property type="component" value="Chromosome tk0001"/>
</dbReference>
<sequence>MKSKSLSTTDGDMPNKPYVSERLCS</sequence>
<accession>A0A2N9ALM0</accession>
<feature type="region of interest" description="Disordered" evidence="1">
    <location>
        <begin position="1"/>
        <end position="25"/>
    </location>
</feature>
<gene>
    <name evidence="2" type="ORF">TK0001_1633</name>
</gene>
<evidence type="ECO:0000313" key="3">
    <source>
        <dbReference type="Proteomes" id="UP000233769"/>
    </source>
</evidence>
<evidence type="ECO:0000256" key="1">
    <source>
        <dbReference type="SAM" id="MobiDB-lite"/>
    </source>
</evidence>
<evidence type="ECO:0000313" key="2">
    <source>
        <dbReference type="EMBL" id="SOR28235.1"/>
    </source>
</evidence>